<reference evidence="2 3" key="1">
    <citation type="submission" date="2018-06" db="EMBL/GenBank/DDBJ databases">
        <authorList>
            <consortium name="Pathogen Informatics"/>
            <person name="Doyle S."/>
        </authorList>
    </citation>
    <scope>NUCLEOTIDE SEQUENCE [LARGE SCALE GENOMIC DNA]</scope>
    <source>
        <strain evidence="2 3">NCTC13337</strain>
    </source>
</reference>
<proteinExistence type="predicted"/>
<gene>
    <name evidence="2" type="ORF">NCTC13337_01963</name>
</gene>
<keyword evidence="1" id="KW-0812">Transmembrane</keyword>
<name>A0A380MXA3_9GAMM</name>
<sequence>MLKLNNVFNRMNTLMLFAMVLFQTSAFGQAVSNPLANVSLTGAAGNTDLKSSMGFWIKLLIVALTFVILFFAFSKSILGIFSSLQDARRDNAWGDFFINLLMVFIGLGVAIFLGYLEFELIDKYSEYWDKM</sequence>
<protein>
    <submittedName>
        <fullName evidence="2">Uncharacterized protein</fullName>
    </submittedName>
</protein>
<dbReference type="EMBL" id="UHIC01000001">
    <property type="protein sequence ID" value="SUO96666.1"/>
    <property type="molecule type" value="Genomic_DNA"/>
</dbReference>
<keyword evidence="3" id="KW-1185">Reference proteome</keyword>
<evidence type="ECO:0000313" key="2">
    <source>
        <dbReference type="EMBL" id="SUO96666.1"/>
    </source>
</evidence>
<dbReference type="AlphaFoldDB" id="A0A380MXA3"/>
<keyword evidence="1" id="KW-1133">Transmembrane helix</keyword>
<evidence type="ECO:0000313" key="3">
    <source>
        <dbReference type="Proteomes" id="UP000254601"/>
    </source>
</evidence>
<feature type="transmembrane region" description="Helical" evidence="1">
    <location>
        <begin position="96"/>
        <end position="116"/>
    </location>
</feature>
<feature type="transmembrane region" description="Helical" evidence="1">
    <location>
        <begin position="56"/>
        <end position="84"/>
    </location>
</feature>
<dbReference type="Proteomes" id="UP000254601">
    <property type="component" value="Unassembled WGS sequence"/>
</dbReference>
<accession>A0A380MXA3</accession>
<evidence type="ECO:0000256" key="1">
    <source>
        <dbReference type="SAM" id="Phobius"/>
    </source>
</evidence>
<keyword evidence="1" id="KW-0472">Membrane</keyword>
<organism evidence="2 3">
    <name type="scientific">Suttonella ornithocola</name>
    <dbReference type="NCBI Taxonomy" id="279832"/>
    <lineage>
        <taxon>Bacteria</taxon>
        <taxon>Pseudomonadati</taxon>
        <taxon>Pseudomonadota</taxon>
        <taxon>Gammaproteobacteria</taxon>
        <taxon>Cardiobacteriales</taxon>
        <taxon>Cardiobacteriaceae</taxon>
        <taxon>Suttonella</taxon>
    </lineage>
</organism>
<dbReference type="RefSeq" id="WP_072577260.1">
    <property type="nucleotide sequence ID" value="NZ_LWHB01000151.1"/>
</dbReference>